<evidence type="ECO:0000256" key="2">
    <source>
        <dbReference type="SAM" id="MobiDB-lite"/>
    </source>
</evidence>
<feature type="compositionally biased region" description="Basic residues" evidence="2">
    <location>
        <begin position="29"/>
        <end position="44"/>
    </location>
</feature>
<feature type="chain" id="PRO_5012925321" description="C2H2-type domain-containing protein" evidence="3">
    <location>
        <begin position="19"/>
        <end position="400"/>
    </location>
</feature>
<dbReference type="PROSITE" id="PS00028">
    <property type="entry name" value="ZINC_FINGER_C2H2_1"/>
    <property type="match status" value="1"/>
</dbReference>
<evidence type="ECO:0000259" key="4">
    <source>
        <dbReference type="PROSITE" id="PS00028"/>
    </source>
</evidence>
<dbReference type="AlphaFoldDB" id="A0A2B4T0E9"/>
<reference evidence="6" key="1">
    <citation type="journal article" date="2017" name="bioRxiv">
        <title>Comparative analysis of the genomes of Stylophora pistillata and Acropora digitifera provides evidence for extensive differences between species of corals.</title>
        <authorList>
            <person name="Voolstra C.R."/>
            <person name="Li Y."/>
            <person name="Liew Y.J."/>
            <person name="Baumgarten S."/>
            <person name="Zoccola D."/>
            <person name="Flot J.-F."/>
            <person name="Tambutte S."/>
            <person name="Allemand D."/>
            <person name="Aranda M."/>
        </authorList>
    </citation>
    <scope>NUCLEOTIDE SEQUENCE [LARGE SCALE GENOMIC DNA]</scope>
</reference>
<name>A0A2B4T0E9_STYPI</name>
<keyword evidence="3" id="KW-0732">Signal</keyword>
<dbReference type="OrthoDB" id="5980281at2759"/>
<comment type="caution">
    <text evidence="5">The sequence shown here is derived from an EMBL/GenBank/DDBJ whole genome shotgun (WGS) entry which is preliminary data.</text>
</comment>
<keyword evidence="1" id="KW-0175">Coiled coil</keyword>
<feature type="domain" description="C2H2-type" evidence="4">
    <location>
        <begin position="312"/>
        <end position="334"/>
    </location>
</feature>
<dbReference type="EMBL" id="LSMT01000002">
    <property type="protein sequence ID" value="PFX34813.1"/>
    <property type="molecule type" value="Genomic_DNA"/>
</dbReference>
<accession>A0A2B4T0E9</accession>
<dbReference type="InterPro" id="IPR013087">
    <property type="entry name" value="Znf_C2H2_type"/>
</dbReference>
<feature type="signal peptide" evidence="3">
    <location>
        <begin position="1"/>
        <end position="18"/>
    </location>
</feature>
<keyword evidence="6" id="KW-1185">Reference proteome</keyword>
<protein>
    <recommendedName>
        <fullName evidence="4">C2H2-type domain-containing protein</fullName>
    </recommendedName>
</protein>
<proteinExistence type="predicted"/>
<dbReference type="Proteomes" id="UP000225706">
    <property type="component" value="Unassembled WGS sequence"/>
</dbReference>
<sequence>MMTIVVLLRLIFVEWEDATDLEQKQTAVQKKKTKEKTKCRRRQKRAMERLGANKRRGEERAENNKGLKRRSSSGADTLEHLKERNEGMDATKHEQIELKREELRLQAARQKAAIQQQQLQFAHTSVKFTMEVEKNSKLPFLGTELLNHAPRIETKVYVKPTNTGLLLHYQSHVDNRYKRSLLKTMLDRAHRLSSSWAHFSDECDRLKKVFARLKYPERLVNSTINTFLQSRIVGTQPTQTPKEPISIVRVVIPFKDQESANYVKKELKNLSMKVQTTVQPVFVSRKVGQDLKVREIKPQIVNQQRVVYQFQCDLCDAGYVGYTRGHLHTRVDGHKRKASSIYKHYHERHSEVPKDLLKRFSILKKCSNKFDCLVNEMLFIRDLKPTLNVQSDSIRAKVFV</sequence>
<dbReference type="Pfam" id="PF26215">
    <property type="entry name" value="HTH_animal"/>
    <property type="match status" value="1"/>
</dbReference>
<gene>
    <name evidence="5" type="ORF">AWC38_SpisGene326</name>
</gene>
<dbReference type="InterPro" id="IPR058912">
    <property type="entry name" value="HTH_animal"/>
</dbReference>
<evidence type="ECO:0000256" key="1">
    <source>
        <dbReference type="SAM" id="Coils"/>
    </source>
</evidence>
<organism evidence="5 6">
    <name type="scientific">Stylophora pistillata</name>
    <name type="common">Smooth cauliflower coral</name>
    <dbReference type="NCBI Taxonomy" id="50429"/>
    <lineage>
        <taxon>Eukaryota</taxon>
        <taxon>Metazoa</taxon>
        <taxon>Cnidaria</taxon>
        <taxon>Anthozoa</taxon>
        <taxon>Hexacorallia</taxon>
        <taxon>Scleractinia</taxon>
        <taxon>Astrocoeniina</taxon>
        <taxon>Pocilloporidae</taxon>
        <taxon>Stylophora</taxon>
    </lineage>
</organism>
<evidence type="ECO:0000256" key="3">
    <source>
        <dbReference type="SAM" id="SignalP"/>
    </source>
</evidence>
<feature type="compositionally biased region" description="Basic and acidic residues" evidence="2">
    <location>
        <begin position="55"/>
        <end position="65"/>
    </location>
</feature>
<evidence type="ECO:0000313" key="6">
    <source>
        <dbReference type="Proteomes" id="UP000225706"/>
    </source>
</evidence>
<evidence type="ECO:0000313" key="5">
    <source>
        <dbReference type="EMBL" id="PFX34813.1"/>
    </source>
</evidence>
<feature type="coiled-coil region" evidence="1">
    <location>
        <begin position="91"/>
        <end position="120"/>
    </location>
</feature>
<feature type="region of interest" description="Disordered" evidence="2">
    <location>
        <begin position="27"/>
        <end position="86"/>
    </location>
</feature>
<dbReference type="PANTHER" id="PTHR21301">
    <property type="entry name" value="REVERSE TRANSCRIPTASE"/>
    <property type="match status" value="1"/>
</dbReference>
<dbReference type="PANTHER" id="PTHR21301:SF10">
    <property type="entry name" value="REVERSE TRANSCRIPTASE DOMAIN-CONTAINING PROTEIN"/>
    <property type="match status" value="1"/>
</dbReference>
<feature type="compositionally biased region" description="Basic and acidic residues" evidence="2">
    <location>
        <begin position="77"/>
        <end position="86"/>
    </location>
</feature>